<dbReference type="PROSITE" id="PS50166">
    <property type="entry name" value="IMPORTIN_B_NT"/>
    <property type="match status" value="1"/>
</dbReference>
<name>A0A812C3P9_ACAPH</name>
<keyword evidence="3" id="KW-0813">Transport</keyword>
<sequence length="1076" mass="120699">MVSELENIIKQLLIPDNEVIKKASEQMKVLFKNHDIVPMFCQVLGTSDSSEVRQYAAVLLRKKIQKKHHYFVLDEVIRKNIRENIIQLFLQETEKTVQTSVAQIIATVAKHELPSKNWPQLFNFILEYTRSSDPHHREIGIFLMNKVAAMATEQLKPHLLSVLELLSEALSEQETLMVPYYAILTLSELVIITGDDEMKQVQKMIPPVIGVVNKMLAHNQDWACECMELFDSLLEFEVAIVVPYLKNLIQLCLEIMPRKDLQNMVRIKAMSTIKILITLKKKAILKNNTQSVIMNVIFEEMCAETDDEFDITEENDEETDTPARYAAQVIDTLAMHLPPDKVIPKLLSLVEDALKSPDKFHRRAAYIGLAMVSEGCSDYIITYHLDPLVTCVCQGMDDEDACVKNSAFFALGRFAEFLQPEISKMAPNILPLLFNNLIKSLQNNPDNVNGVSKTYFALDRICENLGEEILPFLPMVMEHLLTVLKTTNNLKTKEIAISVIGAAASAAGQGMQPYFQRIINDLNEILKVNEEDFLTVHVQAIDTLAVLARNIDSSEFFPISDNVMQMGIHLIDQKDDPDLRRCVYGLFGSMSVILKGDMSKYLSTIVSAILGSIKSSEGVQLQYKEDVEDTPNADFIDIEEDIGSEDTDPEDEEEEEEDDKLCVIQVENSFIDEKADACSALGELAANIGTVFMPYLQNSYETVLEVLTYPLAPVRKAAVTTLAQFCLSVYKVAQETNDLESHAVLVSMIKTVVPMLTDRIKEDNNRATVIAAVESLVELLDKIGQPFMCEDGMLDDILARTRDIFAHKTACQDDDDDDDDDGDDQEAEYDAFLVESAGEILPAVAKMVGGEAFMPYFKLFVPDLMKRAKSTQTPADRSFAFGTLAETLEACGKASAPLTEDIFPVFMKGISDTDSEVRNNAVFGLGIVISNGEALLHSKLFDILSQLFALLQQEKTDSVKDNICATACRIIEQKPDELPLDQILPVIFQYLPLKEDFDENAVVFQCLMNLFSRSKPEIILLLPDLLKVVAGILGTSQIIKDTENMLVQCLYHDILIRSSPLNRMRHISFSTHLMGQ</sequence>
<evidence type="ECO:0000256" key="4">
    <source>
        <dbReference type="ARBA" id="ARBA00022490"/>
    </source>
</evidence>
<keyword evidence="11" id="KW-1185">Reference proteome</keyword>
<comment type="subcellular location">
    <subcellularLocation>
        <location evidence="2">Cytoplasm</location>
    </subcellularLocation>
    <subcellularLocation>
        <location evidence="1">Nucleus</location>
    </subcellularLocation>
</comment>
<dbReference type="Proteomes" id="UP000597762">
    <property type="component" value="Unassembled WGS sequence"/>
</dbReference>
<dbReference type="SMART" id="SM00913">
    <property type="entry name" value="IBN_N"/>
    <property type="match status" value="1"/>
</dbReference>
<dbReference type="GO" id="GO:0031267">
    <property type="term" value="F:small GTPase binding"/>
    <property type="evidence" value="ECO:0007669"/>
    <property type="project" value="InterPro"/>
</dbReference>
<dbReference type="InterPro" id="IPR058584">
    <property type="entry name" value="IMB1_TNPO1-like_TPR"/>
</dbReference>
<evidence type="ECO:0000313" key="11">
    <source>
        <dbReference type="Proteomes" id="UP000597762"/>
    </source>
</evidence>
<feature type="region of interest" description="Disordered" evidence="8">
    <location>
        <begin position="634"/>
        <end position="659"/>
    </location>
</feature>
<dbReference type="AlphaFoldDB" id="A0A812C3P9"/>
<organism evidence="10 11">
    <name type="scientific">Acanthosepion pharaonis</name>
    <name type="common">Pharaoh cuttlefish</name>
    <name type="synonym">Sepia pharaonis</name>
    <dbReference type="NCBI Taxonomy" id="158019"/>
    <lineage>
        <taxon>Eukaryota</taxon>
        <taxon>Metazoa</taxon>
        <taxon>Spiralia</taxon>
        <taxon>Lophotrochozoa</taxon>
        <taxon>Mollusca</taxon>
        <taxon>Cephalopoda</taxon>
        <taxon>Coleoidea</taxon>
        <taxon>Decapodiformes</taxon>
        <taxon>Sepiida</taxon>
        <taxon>Sepiina</taxon>
        <taxon>Sepiidae</taxon>
        <taxon>Acanthosepion</taxon>
    </lineage>
</organism>
<dbReference type="InterPro" id="IPR057672">
    <property type="entry name" value="TPR_IPO4/5"/>
</dbReference>
<dbReference type="InterPro" id="IPR016024">
    <property type="entry name" value="ARM-type_fold"/>
</dbReference>
<evidence type="ECO:0000256" key="7">
    <source>
        <dbReference type="ARBA" id="ARBA00023242"/>
    </source>
</evidence>
<dbReference type="PANTHER" id="PTHR10527">
    <property type="entry name" value="IMPORTIN BETA"/>
    <property type="match status" value="1"/>
</dbReference>
<dbReference type="InterPro" id="IPR011989">
    <property type="entry name" value="ARM-like"/>
</dbReference>
<proteinExistence type="predicted"/>
<dbReference type="InterPro" id="IPR001494">
    <property type="entry name" value="Importin-beta_N"/>
</dbReference>
<accession>A0A812C3P9</accession>
<dbReference type="OrthoDB" id="7862313at2759"/>
<dbReference type="GO" id="GO:0006606">
    <property type="term" value="P:protein import into nucleus"/>
    <property type="evidence" value="ECO:0007669"/>
    <property type="project" value="InterPro"/>
</dbReference>
<evidence type="ECO:0000259" key="9">
    <source>
        <dbReference type="PROSITE" id="PS50166"/>
    </source>
</evidence>
<dbReference type="EMBL" id="CAHIKZ030001138">
    <property type="protein sequence ID" value="CAE1254274.1"/>
    <property type="molecule type" value="Genomic_DNA"/>
</dbReference>
<dbReference type="Gene3D" id="1.25.10.10">
    <property type="entry name" value="Leucine-rich Repeat Variant"/>
    <property type="match status" value="1"/>
</dbReference>
<keyword evidence="7" id="KW-0539">Nucleus</keyword>
<reference evidence="10" key="1">
    <citation type="submission" date="2021-01" db="EMBL/GenBank/DDBJ databases">
        <authorList>
            <person name="Li R."/>
            <person name="Bekaert M."/>
        </authorList>
    </citation>
    <scope>NUCLEOTIDE SEQUENCE</scope>
    <source>
        <strain evidence="10">Farmed</strain>
    </source>
</reference>
<dbReference type="Pfam" id="PF25780">
    <property type="entry name" value="TPR_IPO5"/>
    <property type="match status" value="1"/>
</dbReference>
<protein>
    <submittedName>
        <fullName evidence="10">IPO4</fullName>
    </submittedName>
</protein>
<dbReference type="GO" id="GO:0005737">
    <property type="term" value="C:cytoplasm"/>
    <property type="evidence" value="ECO:0007669"/>
    <property type="project" value="UniProtKB-SubCell"/>
</dbReference>
<dbReference type="Pfam" id="PF25574">
    <property type="entry name" value="TPR_IMB1"/>
    <property type="match status" value="1"/>
</dbReference>
<dbReference type="InterPro" id="IPR040122">
    <property type="entry name" value="Importin_beta"/>
</dbReference>
<evidence type="ECO:0000256" key="8">
    <source>
        <dbReference type="SAM" id="MobiDB-lite"/>
    </source>
</evidence>
<dbReference type="SUPFAM" id="SSF48371">
    <property type="entry name" value="ARM repeat"/>
    <property type="match status" value="2"/>
</dbReference>
<evidence type="ECO:0000256" key="5">
    <source>
        <dbReference type="ARBA" id="ARBA00022737"/>
    </source>
</evidence>
<keyword evidence="5" id="KW-0677">Repeat</keyword>
<gene>
    <name evidence="10" type="ORF">SPHA_28858</name>
</gene>
<keyword evidence="6" id="KW-0653">Protein transport</keyword>
<keyword evidence="4" id="KW-0963">Cytoplasm</keyword>
<evidence type="ECO:0000256" key="3">
    <source>
        <dbReference type="ARBA" id="ARBA00022448"/>
    </source>
</evidence>
<feature type="domain" description="Importin N-terminal" evidence="9">
    <location>
        <begin position="23"/>
        <end position="91"/>
    </location>
</feature>
<comment type="caution">
    <text evidence="10">The sequence shown here is derived from an EMBL/GenBank/DDBJ whole genome shotgun (WGS) entry which is preliminary data.</text>
</comment>
<evidence type="ECO:0000256" key="2">
    <source>
        <dbReference type="ARBA" id="ARBA00004496"/>
    </source>
</evidence>
<evidence type="ECO:0000256" key="6">
    <source>
        <dbReference type="ARBA" id="ARBA00022927"/>
    </source>
</evidence>
<evidence type="ECO:0000256" key="1">
    <source>
        <dbReference type="ARBA" id="ARBA00004123"/>
    </source>
</evidence>
<evidence type="ECO:0000313" key="10">
    <source>
        <dbReference type="EMBL" id="CAE1254274.1"/>
    </source>
</evidence>
<dbReference type="Pfam" id="PF03810">
    <property type="entry name" value="IBN_N"/>
    <property type="match status" value="1"/>
</dbReference>